<comment type="caution">
    <text evidence="1">The sequence shown here is derived from an EMBL/GenBank/DDBJ whole genome shotgun (WGS) entry which is preliminary data.</text>
</comment>
<proteinExistence type="predicted"/>
<dbReference type="RefSeq" id="WP_344549842.1">
    <property type="nucleotide sequence ID" value="NZ_BAAANS010000002.1"/>
</dbReference>
<dbReference type="Proteomes" id="UP001500897">
    <property type="component" value="Unassembled WGS sequence"/>
</dbReference>
<reference evidence="2" key="1">
    <citation type="journal article" date="2019" name="Int. J. Syst. Evol. Microbiol.">
        <title>The Global Catalogue of Microorganisms (GCM) 10K type strain sequencing project: providing services to taxonomists for standard genome sequencing and annotation.</title>
        <authorList>
            <consortium name="The Broad Institute Genomics Platform"/>
            <consortium name="The Broad Institute Genome Sequencing Center for Infectious Disease"/>
            <person name="Wu L."/>
            <person name="Ma J."/>
        </authorList>
    </citation>
    <scope>NUCLEOTIDE SEQUENCE [LARGE SCALE GENOMIC DNA]</scope>
    <source>
        <strain evidence="2">JCM 14559</strain>
    </source>
</reference>
<name>A0ABP5HSU2_9ACTN</name>
<gene>
    <name evidence="1" type="ORF">GCM10009759_03290</name>
</gene>
<accession>A0ABP5HSU2</accession>
<evidence type="ECO:0000313" key="1">
    <source>
        <dbReference type="EMBL" id="GAA2084362.1"/>
    </source>
</evidence>
<evidence type="ECO:0000313" key="2">
    <source>
        <dbReference type="Proteomes" id="UP001500897"/>
    </source>
</evidence>
<dbReference type="EMBL" id="BAAANS010000002">
    <property type="protein sequence ID" value="GAA2084362.1"/>
    <property type="molecule type" value="Genomic_DNA"/>
</dbReference>
<sequence length="158" mass="17651">MGTQFFIETDHDSYEEEYYSQSAGGMTLLLTMLREFGMLTDRKEPHRPYLAEFDLTLDDFDGPMRDGKVKPEKAGAFAAAQQAVQDRLDGYDPATTGIPRYKVAYNEGFLIAPVEIAAALAAYDSHPAEQRREAEQSNSWAAWIAFLRKGASAGIRVF</sequence>
<organism evidence="1 2">
    <name type="scientific">Kitasatospora saccharophila</name>
    <dbReference type="NCBI Taxonomy" id="407973"/>
    <lineage>
        <taxon>Bacteria</taxon>
        <taxon>Bacillati</taxon>
        <taxon>Actinomycetota</taxon>
        <taxon>Actinomycetes</taxon>
        <taxon>Kitasatosporales</taxon>
        <taxon>Streptomycetaceae</taxon>
        <taxon>Kitasatospora</taxon>
    </lineage>
</organism>
<protein>
    <submittedName>
        <fullName evidence="1">Uncharacterized protein</fullName>
    </submittedName>
</protein>
<keyword evidence="2" id="KW-1185">Reference proteome</keyword>